<dbReference type="SMART" id="SM00034">
    <property type="entry name" value="CLECT"/>
    <property type="match status" value="1"/>
</dbReference>
<name>A0A8J7THY0_ATRSP</name>
<comment type="caution">
    <text evidence="5">The sequence shown here is derived from an EMBL/GenBank/DDBJ whole genome shotgun (WGS) entry which is preliminary data.</text>
</comment>
<dbReference type="SUPFAM" id="SSF56436">
    <property type="entry name" value="C-type lectin-like"/>
    <property type="match status" value="1"/>
</dbReference>
<organism evidence="5 6">
    <name type="scientific">Atractosteus spatula</name>
    <name type="common">Alligator gar</name>
    <name type="synonym">Lepisosteus spatula</name>
    <dbReference type="NCBI Taxonomy" id="7917"/>
    <lineage>
        <taxon>Eukaryota</taxon>
        <taxon>Metazoa</taxon>
        <taxon>Chordata</taxon>
        <taxon>Craniata</taxon>
        <taxon>Vertebrata</taxon>
        <taxon>Euteleostomi</taxon>
        <taxon>Actinopterygii</taxon>
        <taxon>Neopterygii</taxon>
        <taxon>Holostei</taxon>
        <taxon>Semionotiformes</taxon>
        <taxon>Lepisosteidae</taxon>
        <taxon>Atractosteus</taxon>
    </lineage>
</organism>
<sequence>MTSVKARSHRNEPGDFPEEDPRQETLFLGTSQGETLEQPAAWDEPPGSHPYTYCRVGTVDEKLWPIEHHLQCLLKKVDDFQMHLLYSRDRMPKEGFTEAVLTFFRSCQPYFAYLESTARSVAPSHRPLPQPIRTRLLQFSHLLCSRLEQLVLMYASLGLLSLEETDPCSLSQFNCGEVQLGPGCRISAFRYCRPSPFHAGGALGSRSGLYKCIRWNVERAPGRSWREAAGGWAESTMETGAENEYYFLCCEMPAGRLSKTESGGGVVSSPLRPPCAWSIGQWVQIDPDPERSDIYDWPLLARSPDPCKRPGPSRPPRPARSPGLPRPLNSPSYTAARLARERTGEKGGSPCGGAVTRGHGGNGTVHNSTARPPEDPIAPPQRRPARCLPWCLLVLLCVDVCLLLAGLCCASLQKIRNVSDVLRQSSIPALLNSSVLGQFCQMTPRETGNTPVDSRPGYSCSLCPANWSRFRRHCYLVSTETRTWEEAREACLSLNARLLVINSPAEQEFAATLSPHLHRWIGLSDTEQEGQMKWVDGTVLDFNGTRGLWNTGQPDDYQRQEDCVHFVTGSSRWNDLSCEERLAFICERRLL</sequence>
<dbReference type="Pfam" id="PF11771">
    <property type="entry name" value="DUF3314"/>
    <property type="match status" value="1"/>
</dbReference>
<dbReference type="PROSITE" id="PS50041">
    <property type="entry name" value="C_TYPE_LECTIN_2"/>
    <property type="match status" value="1"/>
</dbReference>
<reference evidence="5" key="1">
    <citation type="journal article" date="2021" name="Cell">
        <title>Tracing the genetic footprints of vertebrate landing in non-teleost ray-finned fishes.</title>
        <authorList>
            <person name="Bi X."/>
            <person name="Wang K."/>
            <person name="Yang L."/>
            <person name="Pan H."/>
            <person name="Jiang H."/>
            <person name="Wei Q."/>
            <person name="Fang M."/>
            <person name="Yu H."/>
            <person name="Zhu C."/>
            <person name="Cai Y."/>
            <person name="He Y."/>
            <person name="Gan X."/>
            <person name="Zeng H."/>
            <person name="Yu D."/>
            <person name="Zhu Y."/>
            <person name="Jiang H."/>
            <person name="Qiu Q."/>
            <person name="Yang H."/>
            <person name="Zhang Y.E."/>
            <person name="Wang W."/>
            <person name="Zhu M."/>
            <person name="He S."/>
            <person name="Zhang G."/>
        </authorList>
    </citation>
    <scope>NUCLEOTIDE SEQUENCE</scope>
    <source>
        <strain evidence="5">Allg_001</strain>
    </source>
</reference>
<gene>
    <name evidence="5" type="ORF">GTO95_0018023</name>
</gene>
<protein>
    <submittedName>
        <fullName evidence="5">CS067 protein</fullName>
    </submittedName>
</protein>
<feature type="domain" description="C-type lectin" evidence="4">
    <location>
        <begin position="470"/>
        <end position="587"/>
    </location>
</feature>
<feature type="compositionally biased region" description="Basic and acidic residues" evidence="3">
    <location>
        <begin position="9"/>
        <end position="23"/>
    </location>
</feature>
<proteinExistence type="predicted"/>
<evidence type="ECO:0000256" key="3">
    <source>
        <dbReference type="SAM" id="MobiDB-lite"/>
    </source>
</evidence>
<keyword evidence="6" id="KW-1185">Reference proteome</keyword>
<dbReference type="Gene3D" id="3.10.100.10">
    <property type="entry name" value="Mannose-Binding Protein A, subunit A"/>
    <property type="match status" value="1"/>
</dbReference>
<dbReference type="PANTHER" id="PTHR36292:SF1">
    <property type="entry name" value="UPF0575 PROTEIN C19ORF67"/>
    <property type="match status" value="1"/>
</dbReference>
<feature type="region of interest" description="Disordered" evidence="3">
    <location>
        <begin position="1"/>
        <end position="31"/>
    </location>
</feature>
<evidence type="ECO:0000313" key="5">
    <source>
        <dbReference type="EMBL" id="MBN3324214.1"/>
    </source>
</evidence>
<evidence type="ECO:0000256" key="1">
    <source>
        <dbReference type="ARBA" id="ARBA00022734"/>
    </source>
</evidence>
<dbReference type="InterPro" id="IPR033989">
    <property type="entry name" value="CD209-like_CTLD"/>
</dbReference>
<keyword evidence="1" id="KW-0430">Lectin</keyword>
<dbReference type="PANTHER" id="PTHR36292">
    <property type="entry name" value="UPF0575 PROTEIN C19ORF67"/>
    <property type="match status" value="1"/>
</dbReference>
<dbReference type="Proteomes" id="UP000736164">
    <property type="component" value="Unassembled WGS sequence"/>
</dbReference>
<dbReference type="InterPro" id="IPR001304">
    <property type="entry name" value="C-type_lectin-like"/>
</dbReference>
<dbReference type="EMBL" id="JAAWVO010069671">
    <property type="protein sequence ID" value="MBN3324214.1"/>
    <property type="molecule type" value="Genomic_DNA"/>
</dbReference>
<dbReference type="CDD" id="cd03590">
    <property type="entry name" value="CLECT_DC-SIGN_like"/>
    <property type="match status" value="1"/>
</dbReference>
<feature type="region of interest" description="Disordered" evidence="3">
    <location>
        <begin position="301"/>
        <end position="379"/>
    </location>
</feature>
<keyword evidence="2" id="KW-1015">Disulfide bond</keyword>
<dbReference type="PROSITE" id="PS00615">
    <property type="entry name" value="C_TYPE_LECTIN_1"/>
    <property type="match status" value="1"/>
</dbReference>
<evidence type="ECO:0000313" key="6">
    <source>
        <dbReference type="Proteomes" id="UP000736164"/>
    </source>
</evidence>
<feature type="non-terminal residue" evidence="5">
    <location>
        <position position="1"/>
    </location>
</feature>
<dbReference type="InterPro" id="IPR016186">
    <property type="entry name" value="C-type_lectin-like/link_sf"/>
</dbReference>
<evidence type="ECO:0000256" key="2">
    <source>
        <dbReference type="ARBA" id="ARBA00023157"/>
    </source>
</evidence>
<dbReference type="InterPro" id="IPR018378">
    <property type="entry name" value="C-type_lectin_CS"/>
</dbReference>
<dbReference type="GO" id="GO:0030246">
    <property type="term" value="F:carbohydrate binding"/>
    <property type="evidence" value="ECO:0007669"/>
    <property type="project" value="UniProtKB-KW"/>
</dbReference>
<evidence type="ECO:0000259" key="4">
    <source>
        <dbReference type="PROSITE" id="PS50041"/>
    </source>
</evidence>
<dbReference type="Pfam" id="PF00059">
    <property type="entry name" value="Lectin_C"/>
    <property type="match status" value="1"/>
</dbReference>
<feature type="non-terminal residue" evidence="5">
    <location>
        <position position="591"/>
    </location>
</feature>
<accession>A0A8J7THY0</accession>
<dbReference type="InterPro" id="IPR016187">
    <property type="entry name" value="CTDL_fold"/>
</dbReference>
<dbReference type="AlphaFoldDB" id="A0A8J7THY0"/>
<dbReference type="InterPro" id="IPR021748">
    <property type="entry name" value="DUF3314"/>
</dbReference>